<keyword evidence="3" id="KW-1185">Reference proteome</keyword>
<feature type="domain" description="Thiol:disulfide interchange protein DsbD N-terminal" evidence="1">
    <location>
        <begin position="2"/>
        <end position="99"/>
    </location>
</feature>
<dbReference type="eggNOG" id="COG4233">
    <property type="taxonomic scope" value="Bacteria"/>
</dbReference>
<gene>
    <name evidence="2" type="ordered locus">RLO149_c027780</name>
</gene>
<name>F7ZFB7_ROSLO</name>
<proteinExistence type="predicted"/>
<dbReference type="Pfam" id="PF11412">
    <property type="entry name" value="DsbD_N"/>
    <property type="match status" value="1"/>
</dbReference>
<dbReference type="EMBL" id="CP002623">
    <property type="protein sequence ID" value="AEI94740.1"/>
    <property type="molecule type" value="Genomic_DNA"/>
</dbReference>
<protein>
    <recommendedName>
        <fullName evidence="1">Thiol:disulfide interchange protein DsbD N-terminal domain-containing protein</fullName>
    </recommendedName>
</protein>
<sequence length="225" mass="24095">MAALRLTLAPGWKTYWRAPGDAGIPPRFDWSYSRNLEAVGISWPTPKVFDQNGMRSVGYDNTLVIPLRIEPKHANRSVRLNAKMELGICSDICIPHELELTGEIPGDTPKPTPAIAAALAQQPYSAKEAGVRATECSISPTSDGLQIEARVTMPSAGDPEYIVIEPGPGDIWVSEAKTKRRGGTIVATSDMVNVNGGPIALDRSAIRITVLGSKYAVDIRGCTAG</sequence>
<dbReference type="InterPro" id="IPR028250">
    <property type="entry name" value="DsbDN"/>
</dbReference>
<organism evidence="2 3">
    <name type="scientific">Roseobacter litoralis (strain ATCC 49566 / DSM 6996 / JCM 21268 / NBRC 15278 / OCh 149)</name>
    <dbReference type="NCBI Taxonomy" id="391595"/>
    <lineage>
        <taxon>Bacteria</taxon>
        <taxon>Pseudomonadati</taxon>
        <taxon>Pseudomonadota</taxon>
        <taxon>Alphaproteobacteria</taxon>
        <taxon>Rhodobacterales</taxon>
        <taxon>Roseobacteraceae</taxon>
        <taxon>Roseobacter</taxon>
    </lineage>
</organism>
<dbReference type="AlphaFoldDB" id="F7ZFB7"/>
<evidence type="ECO:0000313" key="3">
    <source>
        <dbReference type="Proteomes" id="UP000001353"/>
    </source>
</evidence>
<evidence type="ECO:0000259" key="1">
    <source>
        <dbReference type="Pfam" id="PF11412"/>
    </source>
</evidence>
<dbReference type="STRING" id="391595.RLO149_c027780"/>
<dbReference type="HOGENOM" id="CLU_047910_1_0_5"/>
<evidence type="ECO:0000313" key="2">
    <source>
        <dbReference type="EMBL" id="AEI94740.1"/>
    </source>
</evidence>
<dbReference type="KEGG" id="rli:RLO149_c027780"/>
<accession>F7ZFB7</accession>
<dbReference type="Proteomes" id="UP000001353">
    <property type="component" value="Chromosome"/>
</dbReference>
<reference evidence="2 3" key="1">
    <citation type="journal article" date="2011" name="BMC Genomics">
        <title>Comparative genome analysis and genome-guided physiological analysis of Roseobacter litoralis.</title>
        <authorList>
            <person name="Kalhoefer D."/>
            <person name="Thole S."/>
            <person name="Voget S."/>
            <person name="Lehmann R."/>
            <person name="Liesegang H."/>
            <person name="Wollher A."/>
            <person name="Daniel R."/>
            <person name="Simon M."/>
            <person name="Brinkhoff T."/>
        </authorList>
    </citation>
    <scope>NUCLEOTIDE SEQUENCE [LARGE SCALE GENOMIC DNA]</scope>
    <source>
        <strain evidence="3">ATCC 49566 / DSM 6996 / JCM 21268 / NBRC 15278 / OCh 149</strain>
    </source>
</reference>